<name>A0ABV6Z983_9HYPH</name>
<reference evidence="1 2" key="1">
    <citation type="submission" date="2024-09" db="EMBL/GenBank/DDBJ databases">
        <title>Description of Labrys sedimenti sp. nov., isolated from a diclofenac-degrading enrichment culture, and genome-based reclassification of Labrys portucalensis as a later heterotypic synonym of Labrys neptuniae.</title>
        <authorList>
            <person name="Tancsics A."/>
            <person name="Csepanyi A."/>
        </authorList>
    </citation>
    <scope>NUCLEOTIDE SEQUENCE [LARGE SCALE GENOMIC DNA]</scope>
    <source>
        <strain evidence="1 2">LMG 23412</strain>
    </source>
</reference>
<dbReference type="EMBL" id="JBHGPK010000001">
    <property type="protein sequence ID" value="MFC2248763.1"/>
    <property type="molecule type" value="Genomic_DNA"/>
</dbReference>
<evidence type="ECO:0000313" key="2">
    <source>
        <dbReference type="Proteomes" id="UP001595190"/>
    </source>
</evidence>
<accession>A0ABV6Z983</accession>
<sequence>MNLTLPAGAVDRIKASVLEGEDSLALVRKAIEIELIRRGTAKPGDITEPPKNAE</sequence>
<comment type="caution">
    <text evidence="1">The sequence shown here is derived from an EMBL/GenBank/DDBJ whole genome shotgun (WGS) entry which is preliminary data.</text>
</comment>
<protein>
    <recommendedName>
        <fullName evidence="3">DUF2191 domain-containing protein</fullName>
    </recommendedName>
</protein>
<evidence type="ECO:0000313" key="1">
    <source>
        <dbReference type="EMBL" id="MFC2248763.1"/>
    </source>
</evidence>
<organism evidence="1 2">
    <name type="scientific">Labrys neptuniae</name>
    <dbReference type="NCBI Taxonomy" id="376174"/>
    <lineage>
        <taxon>Bacteria</taxon>
        <taxon>Pseudomonadati</taxon>
        <taxon>Pseudomonadota</taxon>
        <taxon>Alphaproteobacteria</taxon>
        <taxon>Hyphomicrobiales</taxon>
        <taxon>Xanthobacteraceae</taxon>
        <taxon>Labrys</taxon>
    </lineage>
</organism>
<proteinExistence type="predicted"/>
<dbReference type="Proteomes" id="UP001595190">
    <property type="component" value="Unassembled WGS sequence"/>
</dbReference>
<evidence type="ECO:0008006" key="3">
    <source>
        <dbReference type="Google" id="ProtNLM"/>
    </source>
</evidence>
<dbReference type="RefSeq" id="WP_394308698.1">
    <property type="nucleotide sequence ID" value="NZ_JBHGPK010000001.1"/>
</dbReference>
<gene>
    <name evidence="1" type="ORF">ACETRX_03980</name>
</gene>